<dbReference type="Proteomes" id="UP000682733">
    <property type="component" value="Unassembled WGS sequence"/>
</dbReference>
<name>A0A8S2EH69_9BILA</name>
<accession>A0A8S2EH69</accession>
<dbReference type="PANTHER" id="PTHR34768">
    <property type="entry name" value="COILED-COIL DOMAIN-CONTAINING PROTEIN 89"/>
    <property type="match status" value="1"/>
</dbReference>
<organism evidence="3 5">
    <name type="scientific">Didymodactylos carnosus</name>
    <dbReference type="NCBI Taxonomy" id="1234261"/>
    <lineage>
        <taxon>Eukaryota</taxon>
        <taxon>Metazoa</taxon>
        <taxon>Spiralia</taxon>
        <taxon>Gnathifera</taxon>
        <taxon>Rotifera</taxon>
        <taxon>Eurotatoria</taxon>
        <taxon>Bdelloidea</taxon>
        <taxon>Philodinida</taxon>
        <taxon>Philodinidae</taxon>
        <taxon>Didymodactylos</taxon>
    </lineage>
</organism>
<sequence length="156" mass="18369">MVTFSVSRNGNLLSELKIKNDQLKTIQKQNNLDYEHVTKTNQQLLNQNKTLEQKIKDVTNGYDRQTERIHELEVNLKKSDERFKVEEEKVNVNVRVKQLEEKLSNANEKLSNLYQEFNAYKLFSNTLLDKERQLNERLQNLFGGASVNRTTKTTEH</sequence>
<gene>
    <name evidence="3" type="ORF">OVA965_LOCUS21462</name>
    <name evidence="4" type="ORF">TMI583_LOCUS22116</name>
</gene>
<comment type="caution">
    <text evidence="3">The sequence shown here is derived from an EMBL/GenBank/DDBJ whole genome shotgun (WGS) entry which is preliminary data.</text>
</comment>
<dbReference type="InterPro" id="IPR043450">
    <property type="entry name" value="CCDC89-like"/>
</dbReference>
<evidence type="ECO:0000256" key="2">
    <source>
        <dbReference type="SAM" id="Coils"/>
    </source>
</evidence>
<evidence type="ECO:0000313" key="5">
    <source>
        <dbReference type="Proteomes" id="UP000677228"/>
    </source>
</evidence>
<dbReference type="Proteomes" id="UP000677228">
    <property type="component" value="Unassembled WGS sequence"/>
</dbReference>
<dbReference type="PANTHER" id="PTHR34768:SF3">
    <property type="entry name" value="TUMOR SUPPRESSOR CANDIDATE GENE 1 PROTEIN"/>
    <property type="match status" value="1"/>
</dbReference>
<reference evidence="3" key="1">
    <citation type="submission" date="2021-02" db="EMBL/GenBank/DDBJ databases">
        <authorList>
            <person name="Nowell W R."/>
        </authorList>
    </citation>
    <scope>NUCLEOTIDE SEQUENCE</scope>
</reference>
<proteinExistence type="predicted"/>
<evidence type="ECO:0000313" key="3">
    <source>
        <dbReference type="EMBL" id="CAF1148080.1"/>
    </source>
</evidence>
<keyword evidence="1 2" id="KW-0175">Coiled coil</keyword>
<dbReference type="AlphaFoldDB" id="A0A8S2EH69"/>
<protein>
    <submittedName>
        <fullName evidence="3">Uncharacterized protein</fullName>
    </submittedName>
</protein>
<evidence type="ECO:0000313" key="4">
    <source>
        <dbReference type="EMBL" id="CAF3951642.1"/>
    </source>
</evidence>
<dbReference type="EMBL" id="CAJOBA010029756">
    <property type="protein sequence ID" value="CAF3951642.1"/>
    <property type="molecule type" value="Genomic_DNA"/>
</dbReference>
<feature type="coiled-coil region" evidence="2">
    <location>
        <begin position="34"/>
        <end position="116"/>
    </location>
</feature>
<evidence type="ECO:0000256" key="1">
    <source>
        <dbReference type="ARBA" id="ARBA00023054"/>
    </source>
</evidence>
<dbReference type="EMBL" id="CAJNOK010011770">
    <property type="protein sequence ID" value="CAF1148080.1"/>
    <property type="molecule type" value="Genomic_DNA"/>
</dbReference>